<organism evidence="3 4">
    <name type="scientific">Monilinia vaccinii-corymbosi</name>
    <dbReference type="NCBI Taxonomy" id="61207"/>
    <lineage>
        <taxon>Eukaryota</taxon>
        <taxon>Fungi</taxon>
        <taxon>Dikarya</taxon>
        <taxon>Ascomycota</taxon>
        <taxon>Pezizomycotina</taxon>
        <taxon>Leotiomycetes</taxon>
        <taxon>Helotiales</taxon>
        <taxon>Sclerotiniaceae</taxon>
        <taxon>Monilinia</taxon>
    </lineage>
</organism>
<feature type="compositionally biased region" description="Acidic residues" evidence="1">
    <location>
        <begin position="404"/>
        <end position="414"/>
    </location>
</feature>
<feature type="compositionally biased region" description="Polar residues" evidence="1">
    <location>
        <begin position="1"/>
        <end position="10"/>
    </location>
</feature>
<proteinExistence type="predicted"/>
<dbReference type="Proteomes" id="UP000672032">
    <property type="component" value="Chromosome 6"/>
</dbReference>
<feature type="region of interest" description="Disordered" evidence="1">
    <location>
        <begin position="384"/>
        <end position="420"/>
    </location>
</feature>
<evidence type="ECO:0000313" key="4">
    <source>
        <dbReference type="Proteomes" id="UP000672032"/>
    </source>
</evidence>
<dbReference type="InterPro" id="IPR013087">
    <property type="entry name" value="Znf_C2H2_type"/>
</dbReference>
<sequence length="420" mass="47510">MIPSNKSSYNSSRRRRQSQQPKDVEDLPQQYDQNRPQTQTQMQNYSPTYNLIERQYKQNRKHVQVHQSQPSSSPFHTFSIKNGSALRQRPVASTSTTGEFSSQSFSVEIGGSGSKSHAGPGNPARLAIRSNAPPRRGRRPKNPPDASSPRTQNSVMPKRRGRPPKAYTALAKNANPELMVARDQKSTHGSKPNSQPDDNPPKKRGRRPKQPTPEVEIQAPNPMYLIYKCEWKDCPAQLHNLATLRLHLFKNHKKRENETYSCFWKGCKAGTTAEGEDELASGPELNTQYKCKDEDEWTSHVEKKHLTPYAWHMGDGPQNSLNGPKKYDPSVLPAYLFDKNGVQVTPSVENQQIEDGDPRTNNAQRFRRRLNGLDYVLDPIYDPKFESSIHSGENKNKGVHSANEDEDDDDDVDMDIGPTL</sequence>
<accession>A0A8A3PL40</accession>
<dbReference type="AlphaFoldDB" id="A0A8A3PL40"/>
<feature type="region of interest" description="Disordered" evidence="1">
    <location>
        <begin position="1"/>
        <end position="163"/>
    </location>
</feature>
<evidence type="ECO:0000259" key="2">
    <source>
        <dbReference type="PROSITE" id="PS00028"/>
    </source>
</evidence>
<name>A0A8A3PL40_9HELO</name>
<dbReference type="PROSITE" id="PS00028">
    <property type="entry name" value="ZINC_FINGER_C2H2_1"/>
    <property type="match status" value="1"/>
</dbReference>
<dbReference type="OrthoDB" id="5424797at2759"/>
<feature type="compositionally biased region" description="Basic and acidic residues" evidence="1">
    <location>
        <begin position="384"/>
        <end position="396"/>
    </location>
</feature>
<feature type="domain" description="C2H2-type" evidence="2">
    <location>
        <begin position="229"/>
        <end position="252"/>
    </location>
</feature>
<gene>
    <name evidence="3" type="ORF">DSL72_007172</name>
</gene>
<reference evidence="3" key="1">
    <citation type="submission" date="2020-10" db="EMBL/GenBank/DDBJ databases">
        <title>Genome Sequence of Monilinia vaccinii-corymbosi Sheds Light on Mummy Berry Disease Infection of Blueberry and Mating Type.</title>
        <authorList>
            <person name="Yow A.G."/>
            <person name="Zhang Y."/>
            <person name="Bansal K."/>
            <person name="Eacker S.M."/>
            <person name="Sullivan S."/>
            <person name="Liachko I."/>
            <person name="Cubeta M.A."/>
            <person name="Rollins J.A."/>
            <person name="Ashrafi H."/>
        </authorList>
    </citation>
    <scope>NUCLEOTIDE SEQUENCE</scope>
    <source>
        <strain evidence="3">RL-1</strain>
    </source>
</reference>
<evidence type="ECO:0000256" key="1">
    <source>
        <dbReference type="SAM" id="MobiDB-lite"/>
    </source>
</evidence>
<feature type="region of interest" description="Disordered" evidence="1">
    <location>
        <begin position="182"/>
        <end position="217"/>
    </location>
</feature>
<dbReference type="EMBL" id="CP063410">
    <property type="protein sequence ID" value="QSZ36048.1"/>
    <property type="molecule type" value="Genomic_DNA"/>
</dbReference>
<evidence type="ECO:0000313" key="3">
    <source>
        <dbReference type="EMBL" id="QSZ36048.1"/>
    </source>
</evidence>
<keyword evidence="4" id="KW-1185">Reference proteome</keyword>
<feature type="compositionally biased region" description="Polar residues" evidence="1">
    <location>
        <begin position="91"/>
        <end position="106"/>
    </location>
</feature>
<protein>
    <recommendedName>
        <fullName evidence="2">C2H2-type domain-containing protein</fullName>
    </recommendedName>
</protein>
<feature type="compositionally biased region" description="Polar residues" evidence="1">
    <location>
        <begin position="187"/>
        <end position="197"/>
    </location>
</feature>
<feature type="compositionally biased region" description="Polar residues" evidence="1">
    <location>
        <begin position="30"/>
        <end position="49"/>
    </location>
</feature>
<feature type="compositionally biased region" description="Low complexity" evidence="1">
    <location>
        <begin position="65"/>
        <end position="74"/>
    </location>
</feature>